<proteinExistence type="inferred from homology"/>
<comment type="function">
    <text evidence="10">Exhibits a very high intrinsic GTPase hydrolysis rate. Involved in the addition of a carboxymethylaminomethyl (cmnm) group at the wobble position (U34) of certain tRNAs, forming tRNA-cmnm(5)s(2)U34.</text>
</comment>
<dbReference type="Proteomes" id="UP000254258">
    <property type="component" value="Unassembled WGS sequence"/>
</dbReference>
<dbReference type="GO" id="GO:0003924">
    <property type="term" value="F:GTPase activity"/>
    <property type="evidence" value="ECO:0007669"/>
    <property type="project" value="UniProtKB-UniRule"/>
</dbReference>
<dbReference type="InterPro" id="IPR006073">
    <property type="entry name" value="GTP-bd"/>
</dbReference>
<evidence type="ECO:0000256" key="11">
    <source>
        <dbReference type="RuleBase" id="RU003313"/>
    </source>
</evidence>
<dbReference type="InterPro" id="IPR027266">
    <property type="entry name" value="TrmE/GcvT-like"/>
</dbReference>
<comment type="subcellular location">
    <subcellularLocation>
        <location evidence="10">Cytoplasm</location>
    </subcellularLocation>
</comment>
<evidence type="ECO:0000256" key="10">
    <source>
        <dbReference type="HAMAP-Rule" id="MF_00379"/>
    </source>
</evidence>
<dbReference type="InterPro" id="IPR031168">
    <property type="entry name" value="G_TrmE"/>
</dbReference>
<dbReference type="Gene3D" id="1.20.120.430">
    <property type="entry name" value="tRNA modification GTPase MnmE domain 2"/>
    <property type="match status" value="1"/>
</dbReference>
<organism evidence="13 14">
    <name type="scientific">Dyella monticola</name>
    <dbReference type="NCBI Taxonomy" id="1927958"/>
    <lineage>
        <taxon>Bacteria</taxon>
        <taxon>Pseudomonadati</taxon>
        <taxon>Pseudomonadota</taxon>
        <taxon>Gammaproteobacteria</taxon>
        <taxon>Lysobacterales</taxon>
        <taxon>Rhodanobacteraceae</taxon>
        <taxon>Dyella</taxon>
    </lineage>
</organism>
<protein>
    <recommendedName>
        <fullName evidence="10">tRNA modification GTPase MnmE</fullName>
        <ecNumber evidence="10">3.6.-.-</ecNumber>
    </recommendedName>
</protein>
<keyword evidence="3 10" id="KW-0819">tRNA processing</keyword>
<dbReference type="RefSeq" id="WP_115495614.1">
    <property type="nucleotide sequence ID" value="NZ_QRBE01000005.1"/>
</dbReference>
<dbReference type="AlphaFoldDB" id="A0A370X008"/>
<keyword evidence="8 10" id="KW-0630">Potassium</keyword>
<dbReference type="GO" id="GO:0002098">
    <property type="term" value="P:tRNA wobble uridine modification"/>
    <property type="evidence" value="ECO:0007669"/>
    <property type="project" value="TreeGrafter"/>
</dbReference>
<evidence type="ECO:0000256" key="5">
    <source>
        <dbReference type="ARBA" id="ARBA00022741"/>
    </source>
</evidence>
<feature type="binding site" evidence="10">
    <location>
        <position position="123"/>
    </location>
    <ligand>
        <name>(6S)-5-formyl-5,6,7,8-tetrahydrofolate</name>
        <dbReference type="ChEBI" id="CHEBI:57457"/>
    </ligand>
</feature>
<dbReference type="InterPro" id="IPR025867">
    <property type="entry name" value="MnmE_helical"/>
</dbReference>
<feature type="binding site" evidence="10">
    <location>
        <position position="250"/>
    </location>
    <ligand>
        <name>K(+)</name>
        <dbReference type="ChEBI" id="CHEBI:29103"/>
    </ligand>
</feature>
<dbReference type="EMBL" id="QRBE01000005">
    <property type="protein sequence ID" value="RDS81748.1"/>
    <property type="molecule type" value="Genomic_DNA"/>
</dbReference>
<dbReference type="SUPFAM" id="SSF52540">
    <property type="entry name" value="P-loop containing nucleoside triphosphate hydrolases"/>
    <property type="match status" value="1"/>
</dbReference>
<feature type="binding site" evidence="10">
    <location>
        <position position="254"/>
    </location>
    <ligand>
        <name>Mg(2+)</name>
        <dbReference type="ChEBI" id="CHEBI:18420"/>
    </ligand>
</feature>
<dbReference type="GO" id="GO:0030488">
    <property type="term" value="P:tRNA methylation"/>
    <property type="evidence" value="ECO:0007669"/>
    <property type="project" value="TreeGrafter"/>
</dbReference>
<keyword evidence="5 10" id="KW-0547">Nucleotide-binding</keyword>
<keyword evidence="2 10" id="KW-0963">Cytoplasm</keyword>
<dbReference type="InterPro" id="IPR005225">
    <property type="entry name" value="Small_GTP-bd"/>
</dbReference>
<evidence type="ECO:0000313" key="14">
    <source>
        <dbReference type="Proteomes" id="UP000254258"/>
    </source>
</evidence>
<feature type="binding site" evidence="10">
    <location>
        <begin position="229"/>
        <end position="234"/>
    </location>
    <ligand>
        <name>GTP</name>
        <dbReference type="ChEBI" id="CHEBI:37565"/>
    </ligand>
</feature>
<evidence type="ECO:0000256" key="4">
    <source>
        <dbReference type="ARBA" id="ARBA00022723"/>
    </source>
</evidence>
<keyword evidence="9 10" id="KW-0342">GTP-binding</keyword>
<accession>A0A370X008</accession>
<feature type="binding site" evidence="10">
    <location>
        <position position="27"/>
    </location>
    <ligand>
        <name>(6S)-5-formyl-5,6,7,8-tetrahydrofolate</name>
        <dbReference type="ChEBI" id="CHEBI:57457"/>
    </ligand>
</feature>
<dbReference type="CDD" id="cd14858">
    <property type="entry name" value="TrmE_N"/>
    <property type="match status" value="1"/>
</dbReference>
<comment type="cofactor">
    <cofactor evidence="10">
        <name>K(+)</name>
        <dbReference type="ChEBI" id="CHEBI:29103"/>
    </cofactor>
    <text evidence="10">Binds 1 potassium ion per subunit.</text>
</comment>
<dbReference type="OrthoDB" id="9805918at2"/>
<evidence type="ECO:0000256" key="6">
    <source>
        <dbReference type="ARBA" id="ARBA00022801"/>
    </source>
</evidence>
<keyword evidence="14" id="KW-1185">Reference proteome</keyword>
<dbReference type="GO" id="GO:0005829">
    <property type="term" value="C:cytosol"/>
    <property type="evidence" value="ECO:0007669"/>
    <property type="project" value="TreeGrafter"/>
</dbReference>
<dbReference type="GO" id="GO:0005525">
    <property type="term" value="F:GTP binding"/>
    <property type="evidence" value="ECO:0007669"/>
    <property type="project" value="UniProtKB-UniRule"/>
</dbReference>
<evidence type="ECO:0000256" key="3">
    <source>
        <dbReference type="ARBA" id="ARBA00022694"/>
    </source>
</evidence>
<comment type="similarity">
    <text evidence="1 10 11">Belongs to the TRAFAC class TrmE-Era-EngA-EngB-Septin-like GTPase superfamily. TrmE GTPase family.</text>
</comment>
<feature type="binding site" evidence="10">
    <location>
        <position position="253"/>
    </location>
    <ligand>
        <name>K(+)</name>
        <dbReference type="ChEBI" id="CHEBI:29103"/>
    </ligand>
</feature>
<dbReference type="NCBIfam" id="TIGR00450">
    <property type="entry name" value="mnmE_trmE_thdF"/>
    <property type="match status" value="1"/>
</dbReference>
<dbReference type="Pfam" id="PF01926">
    <property type="entry name" value="MMR_HSR1"/>
    <property type="match status" value="1"/>
</dbReference>
<dbReference type="InterPro" id="IPR027368">
    <property type="entry name" value="MnmE_dom2"/>
</dbReference>
<dbReference type="PANTHER" id="PTHR42714">
    <property type="entry name" value="TRNA MODIFICATION GTPASE GTPBP3"/>
    <property type="match status" value="1"/>
</dbReference>
<reference evidence="13 14" key="1">
    <citation type="submission" date="2018-07" db="EMBL/GenBank/DDBJ databases">
        <title>Dyella monticola sp. nov. and Dyella psychrodurans sp. nov. isolated from monsoon evergreen broad-leaved forest soil of Dinghu Mountain, China.</title>
        <authorList>
            <person name="Gao Z."/>
            <person name="Qiu L."/>
        </authorList>
    </citation>
    <scope>NUCLEOTIDE SEQUENCE [LARGE SCALE GENOMIC DNA]</scope>
    <source>
        <strain evidence="13 14">4G-K06</strain>
    </source>
</reference>
<keyword evidence="4 10" id="KW-0479">Metal-binding</keyword>
<feature type="binding site" evidence="10">
    <location>
        <position position="84"/>
    </location>
    <ligand>
        <name>(6S)-5-formyl-5,6,7,8-tetrahydrofolate</name>
        <dbReference type="ChEBI" id="CHEBI:57457"/>
    </ligand>
</feature>
<sequence>MTAATSSSDTIAAIASASGAAGIGVVRVSGPRVPQIAHALLGRTPAPRHAHFTAFCSAEGELIDRGLLLYFPAPASYTGEHTLELQGHGSQALLDALLRRMCELGARLARPGEFTERAFLNGKLDLAQAEAVADLIAARSQAGARAALQSMEGVFSRKVDALLQALIALRVHIEAAIDFPEEEIDFLADPAIAHQLQTVRAALADLLREAQRGVRLNDGLRVAIIGRPNVGKSSLLNALAGSERAIVTNIAGTTRDVLRESISLDGVTLELADTAGLRETHDPVEREGVRRAHSERARADVVLLVTDVPHASDDLAWLHDLPVTIERIVIVNKIDLHDAAARIEHHDGASWLWLSVKTGHGLDALRERLKQLAGVGSGEGAFSARRRHVLALERVADHLDRAAHVLTATRAGELAAEELRHAQHALGEITGTYSSDDLLGAIFSSFCIGK</sequence>
<feature type="binding site" evidence="10">
    <location>
        <position position="450"/>
    </location>
    <ligand>
        <name>(6S)-5-formyl-5,6,7,8-tetrahydrofolate</name>
        <dbReference type="ChEBI" id="CHEBI:57457"/>
    </ligand>
</feature>
<dbReference type="FunFam" id="3.40.50.300:FF:001376">
    <property type="entry name" value="tRNA modification GTPase MnmE"/>
    <property type="match status" value="1"/>
</dbReference>
<dbReference type="GO" id="GO:0046872">
    <property type="term" value="F:metal ion binding"/>
    <property type="evidence" value="ECO:0007669"/>
    <property type="project" value="UniProtKB-KW"/>
</dbReference>
<comment type="subunit">
    <text evidence="10">Homodimer. Heterotetramer of two MnmE and two MnmG subunits.</text>
</comment>
<name>A0A370X008_9GAMM</name>
<feature type="binding site" evidence="10">
    <location>
        <begin position="248"/>
        <end position="254"/>
    </location>
    <ligand>
        <name>GTP</name>
        <dbReference type="ChEBI" id="CHEBI:37565"/>
    </ligand>
</feature>
<dbReference type="Pfam" id="PF12631">
    <property type="entry name" value="MnmE_helical"/>
    <property type="match status" value="1"/>
</dbReference>
<evidence type="ECO:0000259" key="12">
    <source>
        <dbReference type="PROSITE" id="PS51709"/>
    </source>
</evidence>
<dbReference type="PANTHER" id="PTHR42714:SF2">
    <property type="entry name" value="TRNA MODIFICATION GTPASE GTPBP3, MITOCHONDRIAL"/>
    <property type="match status" value="1"/>
</dbReference>
<evidence type="ECO:0000256" key="2">
    <source>
        <dbReference type="ARBA" id="ARBA00022490"/>
    </source>
</evidence>
<dbReference type="SUPFAM" id="SSF116878">
    <property type="entry name" value="TrmE connector domain"/>
    <property type="match status" value="1"/>
</dbReference>
<dbReference type="PROSITE" id="PS51709">
    <property type="entry name" value="G_TRME"/>
    <property type="match status" value="1"/>
</dbReference>
<dbReference type="NCBIfam" id="NF003661">
    <property type="entry name" value="PRK05291.1-3"/>
    <property type="match status" value="1"/>
</dbReference>
<feature type="binding site" evidence="10">
    <location>
        <position position="233"/>
    </location>
    <ligand>
        <name>Mg(2+)</name>
        <dbReference type="ChEBI" id="CHEBI:18420"/>
    </ligand>
</feature>
<dbReference type="InterPro" id="IPR004520">
    <property type="entry name" value="GTPase_MnmE"/>
</dbReference>
<evidence type="ECO:0000256" key="1">
    <source>
        <dbReference type="ARBA" id="ARBA00011043"/>
    </source>
</evidence>
<evidence type="ECO:0000256" key="7">
    <source>
        <dbReference type="ARBA" id="ARBA00022842"/>
    </source>
</evidence>
<feature type="binding site" evidence="10">
    <location>
        <position position="248"/>
    </location>
    <ligand>
        <name>K(+)</name>
        <dbReference type="ChEBI" id="CHEBI:29103"/>
    </ligand>
</feature>
<feature type="binding site" evidence="10">
    <location>
        <begin position="273"/>
        <end position="276"/>
    </location>
    <ligand>
        <name>GTP</name>
        <dbReference type="ChEBI" id="CHEBI:37565"/>
    </ligand>
</feature>
<evidence type="ECO:0000256" key="8">
    <source>
        <dbReference type="ARBA" id="ARBA00022958"/>
    </source>
</evidence>
<gene>
    <name evidence="10" type="primary">mnmE</name>
    <name evidence="10" type="synonym">trmE</name>
    <name evidence="13" type="ORF">DWU98_10210</name>
</gene>
<keyword evidence="7 10" id="KW-0460">Magnesium</keyword>
<keyword evidence="6 10" id="KW-0378">Hydrolase</keyword>
<feature type="binding site" evidence="10">
    <location>
        <position position="229"/>
    </location>
    <ligand>
        <name>K(+)</name>
        <dbReference type="ChEBI" id="CHEBI:29103"/>
    </ligand>
</feature>
<feature type="domain" description="TrmE-type G" evidence="12">
    <location>
        <begin position="219"/>
        <end position="374"/>
    </location>
</feature>
<dbReference type="HAMAP" id="MF_00379">
    <property type="entry name" value="GTPase_MnmE"/>
    <property type="match status" value="1"/>
</dbReference>
<dbReference type="Gene3D" id="3.30.1360.120">
    <property type="entry name" value="Probable tRNA modification gtpase trme, domain 1"/>
    <property type="match status" value="1"/>
</dbReference>
<evidence type="ECO:0000313" key="13">
    <source>
        <dbReference type="EMBL" id="RDS81748.1"/>
    </source>
</evidence>
<comment type="caution">
    <text evidence="13">The sequence shown here is derived from an EMBL/GenBank/DDBJ whole genome shotgun (WGS) entry which is preliminary data.</text>
</comment>
<dbReference type="InterPro" id="IPR027417">
    <property type="entry name" value="P-loop_NTPase"/>
</dbReference>
<dbReference type="CDD" id="cd04164">
    <property type="entry name" value="trmE"/>
    <property type="match status" value="1"/>
</dbReference>
<dbReference type="Pfam" id="PF10396">
    <property type="entry name" value="TrmE_N"/>
    <property type="match status" value="1"/>
</dbReference>
<dbReference type="InterPro" id="IPR018948">
    <property type="entry name" value="GTP-bd_TrmE_N"/>
</dbReference>
<comment type="caution">
    <text evidence="10">Lacks conserved residue(s) required for the propagation of feature annotation.</text>
</comment>
<evidence type="ECO:0000256" key="9">
    <source>
        <dbReference type="ARBA" id="ARBA00023134"/>
    </source>
</evidence>
<dbReference type="NCBIfam" id="TIGR00231">
    <property type="entry name" value="small_GTP"/>
    <property type="match status" value="1"/>
</dbReference>
<dbReference type="Gene3D" id="3.40.50.300">
    <property type="entry name" value="P-loop containing nucleotide triphosphate hydrolases"/>
    <property type="match status" value="1"/>
</dbReference>
<dbReference type="EC" id="3.6.-.-" evidence="10"/>